<keyword evidence="2" id="KW-1185">Reference proteome</keyword>
<dbReference type="Proteomes" id="UP000476934">
    <property type="component" value="Unassembled WGS sequence"/>
</dbReference>
<gene>
    <name evidence="1" type="ORF">G4D61_10545</name>
</gene>
<reference evidence="1 2" key="1">
    <citation type="submission" date="2020-03" db="EMBL/GenBank/DDBJ databases">
        <title>Bacillus aquiflavi sp. nov., isolated from yellow water of strong flavor Chinese baijiu in Yibin region of China.</title>
        <authorList>
            <person name="Xie J."/>
        </authorList>
    </citation>
    <scope>NUCLEOTIDE SEQUENCE [LARGE SCALE GENOMIC DNA]</scope>
    <source>
        <strain evidence="1 2">Gsoil 114</strain>
    </source>
</reference>
<evidence type="ECO:0000313" key="2">
    <source>
        <dbReference type="Proteomes" id="UP000476934"/>
    </source>
</evidence>
<dbReference type="Gene3D" id="1.25.40.10">
    <property type="entry name" value="Tetratricopeptide repeat domain"/>
    <property type="match status" value="1"/>
</dbReference>
<comment type="caution">
    <text evidence="1">The sequence shown here is derived from an EMBL/GenBank/DDBJ whole genome shotgun (WGS) entry which is preliminary data.</text>
</comment>
<dbReference type="SUPFAM" id="SSF48452">
    <property type="entry name" value="TPR-like"/>
    <property type="match status" value="1"/>
</dbReference>
<proteinExistence type="predicted"/>
<dbReference type="EMBL" id="JAAIWK010000016">
    <property type="protein sequence ID" value="NEY20394.1"/>
    <property type="molecule type" value="Genomic_DNA"/>
</dbReference>
<name>A0A6M0P6R5_9BACI</name>
<accession>A0A6M0P6R5</accession>
<organism evidence="1 2">
    <name type="scientific">Heyndrickxia ginsengihumi</name>
    <dbReference type="NCBI Taxonomy" id="363870"/>
    <lineage>
        <taxon>Bacteria</taxon>
        <taxon>Bacillati</taxon>
        <taxon>Bacillota</taxon>
        <taxon>Bacilli</taxon>
        <taxon>Bacillales</taxon>
        <taxon>Bacillaceae</taxon>
        <taxon>Heyndrickxia</taxon>
    </lineage>
</organism>
<dbReference type="AlphaFoldDB" id="A0A6M0P6R5"/>
<protein>
    <submittedName>
        <fullName evidence="1">Tetratricopeptide repeat protein</fullName>
    </submittedName>
</protein>
<sequence length="336" mass="39446">MKKRNQDSPKSNLLFFPNLKERLLKKGLDFINQKKYIEASELLLQAAEIDEEDAEVGTALMIALYQCADYKKAKVQGKKMLNEGIGDYFEIMDLFLMTLIQLGDHEEMVTMIRALIDERELPPDKLQHYEKLLEFGKNRLSASDLGIYIQQEKRMLFETDDLQDQVIRISQLVHENIQPYIEEIRSYIQDPDQHPFIQTLLISVLREHEIADSFAIRKFYFEDTIIPKEIIPIFETPFYNALLDVLTREVEQQNPTLFMSIKAMIDRHFFLLYPFELEPIDVNLWAAAYYRLGQRSLGQENEEVEYIADIFEVDSLDLTRALAYLDQLDEISLPNM</sequence>
<evidence type="ECO:0000313" key="1">
    <source>
        <dbReference type="EMBL" id="NEY20394.1"/>
    </source>
</evidence>
<dbReference type="RefSeq" id="WP_163173890.1">
    <property type="nucleotide sequence ID" value="NZ_JAAIWK010000016.1"/>
</dbReference>
<dbReference type="InterPro" id="IPR011990">
    <property type="entry name" value="TPR-like_helical_dom_sf"/>
</dbReference>